<comment type="caution">
    <text evidence="2">The sequence shown here is derived from an EMBL/GenBank/DDBJ whole genome shotgun (WGS) entry which is preliminary data.</text>
</comment>
<sequence>MIAKLLQPFLIPIAFVAGLLLMFCGYGLYDTWLAYPAVKKEALQGYVLETTLIAKQAELDAVRRQIGLQMIAQSQFETVLKHVQELADANQAQNAQEIADYEKKLADAGRSCPIDADDIKWLRNSK</sequence>
<keyword evidence="1" id="KW-0812">Transmembrane</keyword>
<feature type="transmembrane region" description="Helical" evidence="1">
    <location>
        <begin position="6"/>
        <end position="29"/>
    </location>
</feature>
<reference evidence="2 3" key="1">
    <citation type="submission" date="2020-07" db="EMBL/GenBank/DDBJ databases">
        <title>Genomic Encyclopedia of Type Strains, Phase IV (KMG-V): Genome sequencing to study the core and pangenomes of soil and plant-associated prokaryotes.</title>
        <authorList>
            <person name="Whitman W."/>
        </authorList>
    </citation>
    <scope>NUCLEOTIDE SEQUENCE [LARGE SCALE GENOMIC DNA]</scope>
    <source>
        <strain evidence="2 3">AN3</strain>
    </source>
</reference>
<proteinExistence type="predicted"/>
<dbReference type="EMBL" id="JACGXN010000016">
    <property type="protein sequence ID" value="MBA8881746.1"/>
    <property type="molecule type" value="Genomic_DNA"/>
</dbReference>
<keyword evidence="1" id="KW-1133">Transmembrane helix</keyword>
<dbReference type="Proteomes" id="UP000549052">
    <property type="component" value="Unassembled WGS sequence"/>
</dbReference>
<gene>
    <name evidence="2" type="ORF">FHW16_005491</name>
</gene>
<dbReference type="AlphaFoldDB" id="A0A839EWR5"/>
<evidence type="ECO:0000256" key="1">
    <source>
        <dbReference type="SAM" id="Phobius"/>
    </source>
</evidence>
<keyword evidence="3" id="KW-1185">Reference proteome</keyword>
<organism evidence="2 3">
    <name type="scientific">Phyllobacterium myrsinacearum</name>
    <dbReference type="NCBI Taxonomy" id="28101"/>
    <lineage>
        <taxon>Bacteria</taxon>
        <taxon>Pseudomonadati</taxon>
        <taxon>Pseudomonadota</taxon>
        <taxon>Alphaproteobacteria</taxon>
        <taxon>Hyphomicrobiales</taxon>
        <taxon>Phyllobacteriaceae</taxon>
        <taxon>Phyllobacterium</taxon>
    </lineage>
</organism>
<dbReference type="RefSeq" id="WP_182552292.1">
    <property type="nucleotide sequence ID" value="NZ_JACGXN010000016.1"/>
</dbReference>
<name>A0A839EWR5_9HYPH</name>
<protein>
    <submittedName>
        <fullName evidence="2">Uncharacterized protein</fullName>
    </submittedName>
</protein>
<evidence type="ECO:0000313" key="3">
    <source>
        <dbReference type="Proteomes" id="UP000549052"/>
    </source>
</evidence>
<keyword evidence="1" id="KW-0472">Membrane</keyword>
<accession>A0A839EWR5</accession>
<evidence type="ECO:0000313" key="2">
    <source>
        <dbReference type="EMBL" id="MBA8881746.1"/>
    </source>
</evidence>